<dbReference type="Proteomes" id="UP000598146">
    <property type="component" value="Unassembled WGS sequence"/>
</dbReference>
<sequence length="70" mass="7397">MSVDEVVASGGAVDDVGTASRPVKDKRTGASWSMDEAAEMVKHLRAGSSVKELAVLLAARLEGSRRAWRA</sequence>
<accession>A0A931G5X3</accession>
<evidence type="ECO:0000313" key="3">
    <source>
        <dbReference type="Proteomes" id="UP000598146"/>
    </source>
</evidence>
<proteinExistence type="predicted"/>
<dbReference type="RefSeq" id="WP_196421010.1">
    <property type="nucleotide sequence ID" value="NZ_JADQTO010000063.1"/>
</dbReference>
<keyword evidence="3" id="KW-1185">Reference proteome</keyword>
<evidence type="ECO:0000256" key="1">
    <source>
        <dbReference type="SAM" id="MobiDB-lite"/>
    </source>
</evidence>
<gene>
    <name evidence="2" type="ORF">I4J89_48505</name>
</gene>
<dbReference type="EMBL" id="JADQTO010000063">
    <property type="protein sequence ID" value="MBG0569266.1"/>
    <property type="molecule type" value="Genomic_DNA"/>
</dbReference>
<feature type="compositionally biased region" description="Low complexity" evidence="1">
    <location>
        <begin position="1"/>
        <end position="19"/>
    </location>
</feature>
<dbReference type="AlphaFoldDB" id="A0A931G5X3"/>
<evidence type="ECO:0000313" key="2">
    <source>
        <dbReference type="EMBL" id="MBG0569266.1"/>
    </source>
</evidence>
<reference evidence="2" key="1">
    <citation type="submission" date="2020-11" db="EMBL/GenBank/DDBJ databases">
        <title>Isolation and identification of active actinomycetes.</title>
        <authorList>
            <person name="Sun X."/>
        </authorList>
    </citation>
    <scope>NUCLEOTIDE SEQUENCE</scope>
    <source>
        <strain evidence="2">NEAU-A11</strain>
    </source>
</reference>
<name>A0A931G5X3_9ACTN</name>
<feature type="region of interest" description="Disordered" evidence="1">
    <location>
        <begin position="1"/>
        <end position="30"/>
    </location>
</feature>
<organism evidence="2 3">
    <name type="scientific">Actinoplanes aureus</name>
    <dbReference type="NCBI Taxonomy" id="2792083"/>
    <lineage>
        <taxon>Bacteria</taxon>
        <taxon>Bacillati</taxon>
        <taxon>Actinomycetota</taxon>
        <taxon>Actinomycetes</taxon>
        <taxon>Micromonosporales</taxon>
        <taxon>Micromonosporaceae</taxon>
        <taxon>Actinoplanes</taxon>
    </lineage>
</organism>
<comment type="caution">
    <text evidence="2">The sequence shown here is derived from an EMBL/GenBank/DDBJ whole genome shotgun (WGS) entry which is preliminary data.</text>
</comment>
<protein>
    <submittedName>
        <fullName evidence="2">Uncharacterized protein</fullName>
    </submittedName>
</protein>